<feature type="active site" description="Proton donor" evidence="7">
    <location>
        <position position="301"/>
    </location>
</feature>
<feature type="binding site" evidence="8">
    <location>
        <position position="451"/>
    </location>
    <ligand>
        <name>AMP</name>
        <dbReference type="ChEBI" id="CHEBI:456215"/>
    </ligand>
</feature>
<feature type="binding site" evidence="9">
    <location>
        <position position="342"/>
    </location>
    <ligand>
        <name>Zn(2+)</name>
        <dbReference type="ChEBI" id="CHEBI:29105"/>
        <label>2</label>
    </ligand>
</feature>
<dbReference type="CDD" id="cd00077">
    <property type="entry name" value="HDc"/>
    <property type="match status" value="1"/>
</dbReference>
<comment type="pathway">
    <text evidence="5">Purine metabolism; 3',5'-cyclic GMP degradation; GMP from 3',5'-cyclic GMP: step 1/1.</text>
</comment>
<dbReference type="AlphaFoldDB" id="A0AAD9J4F5"/>
<evidence type="ECO:0000313" key="12">
    <source>
        <dbReference type="EMBL" id="KAK2146209.1"/>
    </source>
</evidence>
<dbReference type="GO" id="GO:0047555">
    <property type="term" value="F:3',5'-cyclic-GMP phosphodiesterase activity"/>
    <property type="evidence" value="ECO:0007669"/>
    <property type="project" value="UniProtKB-EC"/>
</dbReference>
<evidence type="ECO:0000256" key="9">
    <source>
        <dbReference type="PIRSR" id="PIRSR623088-3"/>
    </source>
</evidence>
<feature type="binding site" evidence="8">
    <location>
        <position position="502"/>
    </location>
    <ligand>
        <name>AMP</name>
        <dbReference type="ChEBI" id="CHEBI:456215"/>
    </ligand>
</feature>
<name>A0AAD9J4F5_9ANNE</name>
<dbReference type="PANTHER" id="PTHR11347">
    <property type="entry name" value="CYCLIC NUCLEOTIDE PHOSPHODIESTERASE"/>
    <property type="match status" value="1"/>
</dbReference>
<dbReference type="EC" id="3.1.4.-" evidence="10"/>
<dbReference type="InterPro" id="IPR003607">
    <property type="entry name" value="HD/PDEase_dom"/>
</dbReference>
<gene>
    <name evidence="12" type="ORF">LSH36_624g01076</name>
</gene>
<evidence type="ECO:0000256" key="3">
    <source>
        <dbReference type="ARBA" id="ARBA00022723"/>
    </source>
</evidence>
<protein>
    <recommendedName>
        <fullName evidence="10">Phosphodiesterase</fullName>
        <ecNumber evidence="10">3.1.4.-</ecNumber>
    </recommendedName>
</protein>
<proteinExistence type="inferred from homology"/>
<evidence type="ECO:0000256" key="2">
    <source>
        <dbReference type="ARBA" id="ARBA00022535"/>
    </source>
</evidence>
<feature type="binding site" evidence="9">
    <location>
        <position position="342"/>
    </location>
    <ligand>
        <name>Zn(2+)</name>
        <dbReference type="ChEBI" id="CHEBI:29105"/>
        <label>1</label>
    </ligand>
</feature>
<comment type="cofactor">
    <cofactor evidence="10">
        <name>a divalent metal cation</name>
        <dbReference type="ChEBI" id="CHEBI:60240"/>
    </cofactor>
    <text evidence="10">Binds 2 divalent metal cations per subunit. Site 1 may preferentially bind zinc ions, while site 2 has a preference for magnesium and/or manganese ions.</text>
</comment>
<dbReference type="SUPFAM" id="SSF109604">
    <property type="entry name" value="HD-domain/PDEase-like"/>
    <property type="match status" value="1"/>
</dbReference>
<dbReference type="PRINTS" id="PR00387">
    <property type="entry name" value="PDIESTERASE1"/>
</dbReference>
<evidence type="ECO:0000256" key="1">
    <source>
        <dbReference type="ARBA" id="ARBA00000583"/>
    </source>
</evidence>
<evidence type="ECO:0000256" key="4">
    <source>
        <dbReference type="ARBA" id="ARBA00022801"/>
    </source>
</evidence>
<dbReference type="GO" id="GO:0007165">
    <property type="term" value="P:signal transduction"/>
    <property type="evidence" value="ECO:0007669"/>
    <property type="project" value="InterPro"/>
</dbReference>
<dbReference type="Proteomes" id="UP001208570">
    <property type="component" value="Unassembled WGS sequence"/>
</dbReference>
<dbReference type="Pfam" id="PF00233">
    <property type="entry name" value="PDEase_I"/>
    <property type="match status" value="1"/>
</dbReference>
<comment type="catalytic activity">
    <reaction evidence="1">
        <text>3',5'-cyclic GMP + H2O = GMP + H(+)</text>
        <dbReference type="Rhea" id="RHEA:16957"/>
        <dbReference type="ChEBI" id="CHEBI:15377"/>
        <dbReference type="ChEBI" id="CHEBI:15378"/>
        <dbReference type="ChEBI" id="CHEBI:57746"/>
        <dbReference type="ChEBI" id="CHEBI:58115"/>
        <dbReference type="EC" id="3.1.4.35"/>
    </reaction>
</comment>
<dbReference type="PROSITE" id="PS00126">
    <property type="entry name" value="PDEASE_I_1"/>
    <property type="match status" value="1"/>
</dbReference>
<dbReference type="InterPro" id="IPR002073">
    <property type="entry name" value="PDEase_catalytic_dom"/>
</dbReference>
<evidence type="ECO:0000256" key="7">
    <source>
        <dbReference type="PIRSR" id="PIRSR623088-1"/>
    </source>
</evidence>
<dbReference type="PROSITE" id="PS51845">
    <property type="entry name" value="PDEASE_I_2"/>
    <property type="match status" value="1"/>
</dbReference>
<evidence type="ECO:0000256" key="5">
    <source>
        <dbReference type="ARBA" id="ARBA00037913"/>
    </source>
</evidence>
<feature type="binding site" evidence="9">
    <location>
        <position position="305"/>
    </location>
    <ligand>
        <name>Zn(2+)</name>
        <dbReference type="ChEBI" id="CHEBI:29105"/>
        <label>1</label>
    </ligand>
</feature>
<evidence type="ECO:0000256" key="10">
    <source>
        <dbReference type="RuleBase" id="RU363067"/>
    </source>
</evidence>
<dbReference type="InterPro" id="IPR036971">
    <property type="entry name" value="PDEase_catalytic_dom_sf"/>
</dbReference>
<keyword evidence="3 9" id="KW-0479">Metal-binding</keyword>
<dbReference type="Gene3D" id="1.10.1300.10">
    <property type="entry name" value="3'5'-cyclic nucleotide phosphodiesterase, catalytic domain"/>
    <property type="match status" value="1"/>
</dbReference>
<feature type="binding site" evidence="8">
    <location>
        <position position="342"/>
    </location>
    <ligand>
        <name>AMP</name>
        <dbReference type="ChEBI" id="CHEBI:456215"/>
    </ligand>
</feature>
<sequence>MTKQRRLPKRAFLRVWTADVSLTPDRFENIIDIVVRVSHKRELADSMRRKRIGNVWLEEYVGVGSISADIYLISIHGQGEAKVIAYQITMGSGSSHDTPKTIYISVAGKRQKILFSRYCSSKDILDLLAQAAGVSQESRMFLKDEDGSLVVIAPTIPVNTRQSAYVLITEDVKQSPVGDYTKLMAIDHCKEEIAKVKEHMSHIEDDRTAKTVLSKKLKDIQKAYIRSVNPTYTKYIMSQETLEYLKKPTFDVWYWATNEMMCLLEQIYNELNLVKTFNMDPVVLRRWLNRIDQSYRNNPFHNFRHCFCVTQMMYGIIHICDMRDKLSIIDMVILITACICHDLDHPGYNNSYQINAKTELALRYNNQSPLENHHCAVAFQILSDPDTNIFANTDSATFSSIRSGIILLVMATDMAKHTENLSAFKCNIDKFDFENKEHLHSLMKVMIKCCDISNEVRPSDVSDPWVDCLLEEYFIQSDREKAAGLPVAAFMDRDKVTKPSAQIGFIKFVLIPMFETLTQLFPQLLEAMVMPLKEALSRYEVMPIDNKLTTVEKIIPGDESSTTDNVIL</sequence>
<comment type="caution">
    <text evidence="12">The sequence shown here is derived from an EMBL/GenBank/DDBJ whole genome shotgun (WGS) entry which is preliminary data.</text>
</comment>
<comment type="similarity">
    <text evidence="6">Belongs to the cyclic nucleotide phosphodiesterase family. PDE9 subfamily.</text>
</comment>
<dbReference type="InterPro" id="IPR023174">
    <property type="entry name" value="PDEase_CS"/>
</dbReference>
<organism evidence="12 13">
    <name type="scientific">Paralvinella palmiformis</name>
    <dbReference type="NCBI Taxonomy" id="53620"/>
    <lineage>
        <taxon>Eukaryota</taxon>
        <taxon>Metazoa</taxon>
        <taxon>Spiralia</taxon>
        <taxon>Lophotrochozoa</taxon>
        <taxon>Annelida</taxon>
        <taxon>Polychaeta</taxon>
        <taxon>Sedentaria</taxon>
        <taxon>Canalipalpata</taxon>
        <taxon>Terebellida</taxon>
        <taxon>Terebelliformia</taxon>
        <taxon>Alvinellidae</taxon>
        <taxon>Paralvinella</taxon>
    </lineage>
</organism>
<evidence type="ECO:0000256" key="8">
    <source>
        <dbReference type="PIRSR" id="PIRSR623088-2"/>
    </source>
</evidence>
<accession>A0AAD9J4F5</accession>
<feature type="binding site" evidence="8">
    <location>
        <begin position="301"/>
        <end position="305"/>
    </location>
    <ligand>
        <name>AMP</name>
        <dbReference type="ChEBI" id="CHEBI:456215"/>
    </ligand>
</feature>
<dbReference type="EMBL" id="JAODUP010000624">
    <property type="protein sequence ID" value="KAK2146209.1"/>
    <property type="molecule type" value="Genomic_DNA"/>
</dbReference>
<dbReference type="GO" id="GO:0046872">
    <property type="term" value="F:metal ion binding"/>
    <property type="evidence" value="ECO:0007669"/>
    <property type="project" value="UniProtKB-KW"/>
</dbReference>
<keyword evidence="4 10" id="KW-0378">Hydrolase</keyword>
<evidence type="ECO:0000256" key="6">
    <source>
        <dbReference type="ARBA" id="ARBA00061167"/>
    </source>
</evidence>
<dbReference type="InterPro" id="IPR023088">
    <property type="entry name" value="PDEase"/>
</dbReference>
<dbReference type="FunFam" id="1.10.1300.10:FF:000006">
    <property type="entry name" value="Phosphodiesterase 9A"/>
    <property type="match status" value="1"/>
</dbReference>
<keyword evidence="2" id="KW-0140">cGMP</keyword>
<keyword evidence="13" id="KW-1185">Reference proteome</keyword>
<feature type="binding site" evidence="9">
    <location>
        <position position="451"/>
    </location>
    <ligand>
        <name>Zn(2+)</name>
        <dbReference type="ChEBI" id="CHEBI:29105"/>
        <label>1</label>
    </ligand>
</feature>
<reference evidence="12" key="1">
    <citation type="journal article" date="2023" name="Mol. Biol. Evol.">
        <title>Third-Generation Sequencing Reveals the Adaptive Role of the Epigenome in Three Deep-Sea Polychaetes.</title>
        <authorList>
            <person name="Perez M."/>
            <person name="Aroh O."/>
            <person name="Sun Y."/>
            <person name="Lan Y."/>
            <person name="Juniper S.K."/>
            <person name="Young C.R."/>
            <person name="Angers B."/>
            <person name="Qian P.Y."/>
        </authorList>
    </citation>
    <scope>NUCLEOTIDE SEQUENCE</scope>
    <source>
        <strain evidence="12">P08H-3</strain>
    </source>
</reference>
<feature type="domain" description="PDEase" evidence="11">
    <location>
        <begin position="225"/>
        <end position="546"/>
    </location>
</feature>
<dbReference type="SMART" id="SM00471">
    <property type="entry name" value="HDc"/>
    <property type="match status" value="1"/>
</dbReference>
<evidence type="ECO:0000313" key="13">
    <source>
        <dbReference type="Proteomes" id="UP001208570"/>
    </source>
</evidence>
<evidence type="ECO:0000259" key="11">
    <source>
        <dbReference type="PROSITE" id="PS51845"/>
    </source>
</evidence>
<feature type="binding site" evidence="9">
    <location>
        <position position="341"/>
    </location>
    <ligand>
        <name>Zn(2+)</name>
        <dbReference type="ChEBI" id="CHEBI:29105"/>
        <label>1</label>
    </ligand>
</feature>